<accession>A0A9P7GTQ0</accession>
<dbReference type="SUPFAM" id="SSF51101">
    <property type="entry name" value="Mannose-binding lectins"/>
    <property type="match status" value="1"/>
</dbReference>
<dbReference type="Pfam" id="PF01419">
    <property type="entry name" value="Jacalin"/>
    <property type="match status" value="1"/>
</dbReference>
<proteinExistence type="predicted"/>
<evidence type="ECO:0000256" key="1">
    <source>
        <dbReference type="SAM" id="MobiDB-lite"/>
    </source>
</evidence>
<dbReference type="EMBL" id="JAGPUO010000023">
    <property type="protein sequence ID" value="KAG5656136.1"/>
    <property type="molecule type" value="Genomic_DNA"/>
</dbReference>
<protein>
    <recommendedName>
        <fullName evidence="2">Jacalin-type lectin domain-containing protein</fullName>
    </recommendedName>
</protein>
<dbReference type="InterPro" id="IPR053002">
    <property type="entry name" value="Metalloproteinase_M10B"/>
</dbReference>
<feature type="compositionally biased region" description="Polar residues" evidence="1">
    <location>
        <begin position="91"/>
        <end position="101"/>
    </location>
</feature>
<dbReference type="GO" id="GO:0005737">
    <property type="term" value="C:cytoplasm"/>
    <property type="evidence" value="ECO:0007669"/>
    <property type="project" value="TreeGrafter"/>
</dbReference>
<comment type="caution">
    <text evidence="3">The sequence shown here is derived from an EMBL/GenBank/DDBJ whole genome shotgun (WGS) entry which is preliminary data.</text>
</comment>
<sequence>MAPTFLKSLRRRSRASFRTSRSTDNSSDGAASQVTSPSSGSLTPPSIDHQSDPALHLQVKDQPLQRRQSQIIQGQSQGQSQQNNQLRPPLTSGSNRNSVSGMSGLGAPSINGRQAPPVSPYAPRLINITDNAWVYQKVLLVYGTIGNPAENALDGTVNVCRLDDNFPAISWPVCNSHFKALVYLQSGPNKLRFEFSSPKLANSNSSNPIHASYITVHMLPAINSPPLQLAILVAKDSPETFDASPARAEKEGNGLDTAVKKFRMAAYLWQAFTSEQMWRNKLGRRVFRFDEDWTTGSANYRDQENGTMRSEARVHIIRSNKTVAEIRDLNKAQQNEKATEKGALYGIASEAIKNHFKPLPGQKLYVSCLLLDAHWDNDAKTVTGHAALGGGDGGLQLAIFGSHCLHSYPSTFEEVVPAFTDCTPTDTKHVANDCNEAGSSWEAANIGIGAHMHETGHLFGCPHQESGIMLRDYVVLNRTFVAREAYCTRTKFKGGLALQGDECGWHRLDCLRFRAHPAFRLPTDSSINSDSSVQAFPVENGNILVMAATGIFFVEIFADGDDVCHAWIEYLSEQGATSRQITLSESELRGRLPEKKRKGPIKISVKSYGGGSLDIDDYKKFTSKESQVKLSNGKNSFRSQKLGSSEMDGSQPTEIVFPSASKQDRVVSRVVVYHGMAVDGMEFFYDDGSQDSFGKKGGKDGGDTFEFDVRRGEYISGFVVRSGFWIDGIQILTSLGRKSPIYGNAHGGDSHTLIPPRGYIICGVSGSCGQWLDGFSVLITR</sequence>
<evidence type="ECO:0000313" key="4">
    <source>
        <dbReference type="Proteomes" id="UP000782241"/>
    </source>
</evidence>
<dbReference type="Gene3D" id="2.100.10.30">
    <property type="entry name" value="Jacalin-like lectin domain"/>
    <property type="match status" value="1"/>
</dbReference>
<organism evidence="3 4">
    <name type="scientific">Fusarium avenaceum</name>
    <dbReference type="NCBI Taxonomy" id="40199"/>
    <lineage>
        <taxon>Eukaryota</taxon>
        <taxon>Fungi</taxon>
        <taxon>Dikarya</taxon>
        <taxon>Ascomycota</taxon>
        <taxon>Pezizomycotina</taxon>
        <taxon>Sordariomycetes</taxon>
        <taxon>Hypocreomycetidae</taxon>
        <taxon>Hypocreales</taxon>
        <taxon>Nectriaceae</taxon>
        <taxon>Fusarium</taxon>
        <taxon>Fusarium tricinctum species complex</taxon>
    </lineage>
</organism>
<dbReference type="InterPro" id="IPR001229">
    <property type="entry name" value="Jacalin-like_lectin_dom"/>
</dbReference>
<reference evidence="3" key="1">
    <citation type="submission" date="2021-04" db="EMBL/GenBank/DDBJ databases">
        <title>Draft genome of Fusarium avenaceum strain F156N33, isolated from an atmospheric sample in Virginia.</title>
        <authorList>
            <person name="Yang S."/>
            <person name="Vinatzer B.A."/>
            <person name="Coleman J."/>
        </authorList>
    </citation>
    <scope>NUCLEOTIDE SEQUENCE</scope>
    <source>
        <strain evidence="3">F156N33</strain>
    </source>
</reference>
<dbReference type="InterPro" id="IPR036404">
    <property type="entry name" value="Jacalin-like_lectin_dom_sf"/>
</dbReference>
<dbReference type="PANTHER" id="PTHR21054:SF2">
    <property type="entry name" value="MIP04191P"/>
    <property type="match status" value="1"/>
</dbReference>
<keyword evidence="4" id="KW-1185">Reference proteome</keyword>
<dbReference type="InterPro" id="IPR021917">
    <property type="entry name" value="Unchr_Zn-peptidase-like"/>
</dbReference>
<name>A0A9P7GTQ0_9HYPO</name>
<dbReference type="Pfam" id="PF12044">
    <property type="entry name" value="Metallopep"/>
    <property type="match status" value="1"/>
</dbReference>
<feature type="compositionally biased region" description="Low complexity" evidence="1">
    <location>
        <begin position="65"/>
        <end position="85"/>
    </location>
</feature>
<evidence type="ECO:0000259" key="2">
    <source>
        <dbReference type="PROSITE" id="PS51752"/>
    </source>
</evidence>
<evidence type="ECO:0000313" key="3">
    <source>
        <dbReference type="EMBL" id="KAG5656136.1"/>
    </source>
</evidence>
<dbReference type="AlphaFoldDB" id="A0A9P7GTQ0"/>
<dbReference type="PROSITE" id="PS51752">
    <property type="entry name" value="JACALIN_LECTIN"/>
    <property type="match status" value="1"/>
</dbReference>
<dbReference type="PANTHER" id="PTHR21054">
    <property type="entry name" value="ZINC METALLOPROTEINASE-RELATED"/>
    <property type="match status" value="1"/>
</dbReference>
<feature type="compositionally biased region" description="Low complexity" evidence="1">
    <location>
        <begin position="35"/>
        <end position="46"/>
    </location>
</feature>
<dbReference type="SMART" id="SM00915">
    <property type="entry name" value="Jacalin"/>
    <property type="match status" value="1"/>
</dbReference>
<feature type="region of interest" description="Disordered" evidence="1">
    <location>
        <begin position="1"/>
        <end position="113"/>
    </location>
</feature>
<dbReference type="Proteomes" id="UP000782241">
    <property type="component" value="Unassembled WGS sequence"/>
</dbReference>
<feature type="domain" description="Jacalin-type lectin" evidence="2">
    <location>
        <begin position="642"/>
        <end position="781"/>
    </location>
</feature>
<feature type="compositionally biased region" description="Polar residues" evidence="1">
    <location>
        <begin position="23"/>
        <end position="34"/>
    </location>
</feature>
<gene>
    <name evidence="3" type="ORF">KAF25_009012</name>
</gene>